<evidence type="ECO:0000313" key="9">
    <source>
        <dbReference type="EMBL" id="MBZ3874628.1"/>
    </source>
</evidence>
<dbReference type="Gene3D" id="1.10.10.2670">
    <property type="entry name" value="E3 ubiquitin-protein ligase"/>
    <property type="match status" value="1"/>
</dbReference>
<evidence type="ECO:0000256" key="2">
    <source>
        <dbReference type="ARBA" id="ARBA00009171"/>
    </source>
</evidence>
<dbReference type="EMBL" id="JAATJV010232854">
    <property type="protein sequence ID" value="MBZ3874628.1"/>
    <property type="molecule type" value="Genomic_DNA"/>
</dbReference>
<comment type="caution">
    <text evidence="9">The sequence shown here is derived from an EMBL/GenBank/DDBJ whole genome shotgun (WGS) entry which is preliminary data.</text>
</comment>
<comment type="subcellular location">
    <subcellularLocation>
        <location evidence="1">Nucleus</location>
    </subcellularLocation>
</comment>
<evidence type="ECO:0000256" key="5">
    <source>
        <dbReference type="ARBA" id="ARBA00023242"/>
    </source>
</evidence>
<evidence type="ECO:0000313" key="10">
    <source>
        <dbReference type="Proteomes" id="UP001166674"/>
    </source>
</evidence>
<dbReference type="GO" id="GO:0000987">
    <property type="term" value="F:cis-regulatory region sequence-specific DNA binding"/>
    <property type="evidence" value="ECO:0007669"/>
    <property type="project" value="TreeGrafter"/>
</dbReference>
<keyword evidence="9" id="KW-0251">Elongation factor</keyword>
<dbReference type="PANTHER" id="PTHR23288">
    <property type="entry name" value="OCCLUDIN AND RNA POLYMERASE II ELONGATION FACTOR ELL"/>
    <property type="match status" value="1"/>
</dbReference>
<dbReference type="Proteomes" id="UP001166674">
    <property type="component" value="Unassembled WGS sequence"/>
</dbReference>
<evidence type="ECO:0000256" key="4">
    <source>
        <dbReference type="ARBA" id="ARBA00023163"/>
    </source>
</evidence>
<feature type="compositionally biased region" description="Low complexity" evidence="7">
    <location>
        <begin position="67"/>
        <end position="86"/>
    </location>
</feature>
<name>A0AA41MMR5_SCICA</name>
<feature type="region of interest" description="Disordered" evidence="7">
    <location>
        <begin position="452"/>
        <end position="488"/>
    </location>
</feature>
<dbReference type="PROSITE" id="PS51980">
    <property type="entry name" value="OCEL"/>
    <property type="match status" value="1"/>
</dbReference>
<dbReference type="Pfam" id="PF10390">
    <property type="entry name" value="ELL"/>
    <property type="match status" value="1"/>
</dbReference>
<dbReference type="PANTHER" id="PTHR23288:SF40">
    <property type="entry name" value="OCEL DOMAIN-CONTAINING PROTEIN"/>
    <property type="match status" value="1"/>
</dbReference>
<dbReference type="InterPro" id="IPR036390">
    <property type="entry name" value="WH_DNA-bd_sf"/>
</dbReference>
<keyword evidence="3" id="KW-0805">Transcription regulation</keyword>
<comment type="similarity">
    <text evidence="2 6">Belongs to the ELL/occludin family.</text>
</comment>
<evidence type="ECO:0000256" key="7">
    <source>
        <dbReference type="SAM" id="MobiDB-lite"/>
    </source>
</evidence>
<feature type="compositionally biased region" description="Polar residues" evidence="7">
    <location>
        <begin position="55"/>
        <end position="66"/>
    </location>
</feature>
<reference evidence="9" key="1">
    <citation type="submission" date="2020-03" db="EMBL/GenBank/DDBJ databases">
        <title>Studies in the Genomics of Life Span.</title>
        <authorList>
            <person name="Glass D."/>
        </authorList>
    </citation>
    <scope>NUCLEOTIDE SEQUENCE</scope>
    <source>
        <strain evidence="9">SUZIE</strain>
        <tissue evidence="9">Muscle</tissue>
    </source>
</reference>
<dbReference type="Gene3D" id="6.10.140.340">
    <property type="match status" value="1"/>
</dbReference>
<protein>
    <submittedName>
        <fullName evidence="9">RNA polymerase II elongation factor ELL2</fullName>
    </submittedName>
</protein>
<dbReference type="AlphaFoldDB" id="A0AA41MMR5"/>
<dbReference type="SUPFAM" id="SSF46785">
    <property type="entry name" value="Winged helix' DNA-binding domain"/>
    <property type="match status" value="1"/>
</dbReference>
<dbReference type="InterPro" id="IPR019464">
    <property type="entry name" value="ELL_N"/>
</dbReference>
<dbReference type="InterPro" id="IPR031176">
    <property type="entry name" value="ELL/occludin"/>
</dbReference>
<evidence type="ECO:0000256" key="1">
    <source>
        <dbReference type="ARBA" id="ARBA00004123"/>
    </source>
</evidence>
<sequence>MEENIKPGQDTVICLPVEFTWPVFQASYSYQNYQTSQPPQVSPQIQDFQRLINISPPNSHTNVSKSDFQLSNENNDNNQNRIDQPQQTVSNCSPLQFSCPQKMVDEMSVSSTSSSHQMMPVRAAQAEDKSCNKWKIIRKPQIAKRMPIRKAPQVVPDPAPERKRTAPINPAYTIRKSRIANTVHLRSYRDRIIHLLALKDYKKSELLVRLQKDGIKKNDKNSLGKILYQVANLNTQNFSYSLKDCIYREIQRDWPGYNELDRQSLDLIVSTKIGSFQNAIDTHHPESSIDSIIDGISSSQDKLLNLDATDSLMKKGTRVSHPTIPAQPILNSYLINNQKKSAVCLPPSAAPAKQSCPAFSTTYLPISNPPLPVNSNCDSFSTPQKCGTQDPYVGSVSQDTIIFPSQPTKCASLENLDSISIQIEYPKLGEKKKLVSDKKFKYKAENQNCNIDMTEKQKTGSKNQDKGTKSNSNEAFQKESSTSQNTCSTSGLEDYLINYYTIASPEQRRHYEQDFRVDYDEYQTLYAKMLNLSKVFISLQSERKLLPPNSKEYHNINQRISLEYQKMRQLNPNFHAEKCRCVYLYSKLIHIKKLINDFDQQRVISKH</sequence>
<keyword evidence="10" id="KW-1185">Reference proteome</keyword>
<feature type="region of interest" description="Disordered" evidence="7">
    <location>
        <begin position="55"/>
        <end position="86"/>
    </location>
</feature>
<dbReference type="GO" id="GO:0006368">
    <property type="term" value="P:transcription elongation by RNA polymerase II"/>
    <property type="evidence" value="ECO:0007669"/>
    <property type="project" value="InterPro"/>
</dbReference>
<gene>
    <name evidence="9" type="ORF">SUZIE_128890</name>
</gene>
<dbReference type="GO" id="GO:0008023">
    <property type="term" value="C:transcription elongation factor complex"/>
    <property type="evidence" value="ECO:0007669"/>
    <property type="project" value="InterPro"/>
</dbReference>
<evidence type="ECO:0000259" key="8">
    <source>
        <dbReference type="PROSITE" id="PS51980"/>
    </source>
</evidence>
<evidence type="ECO:0000256" key="6">
    <source>
        <dbReference type="PROSITE-ProRule" id="PRU01324"/>
    </source>
</evidence>
<keyword evidence="9" id="KW-0648">Protein biosynthesis</keyword>
<feature type="compositionally biased region" description="Basic and acidic residues" evidence="7">
    <location>
        <begin position="453"/>
        <end position="468"/>
    </location>
</feature>
<dbReference type="SUPFAM" id="SSF144292">
    <property type="entry name" value="occludin/ELL-like"/>
    <property type="match status" value="1"/>
</dbReference>
<feature type="compositionally biased region" description="Polar residues" evidence="7">
    <location>
        <begin position="469"/>
        <end position="488"/>
    </location>
</feature>
<dbReference type="Pfam" id="PF07303">
    <property type="entry name" value="Occludin_ELL"/>
    <property type="match status" value="1"/>
</dbReference>
<feature type="domain" description="OCEL" evidence="8">
    <location>
        <begin position="493"/>
        <end position="603"/>
    </location>
</feature>
<keyword evidence="5" id="KW-0539">Nucleus</keyword>
<dbReference type="GO" id="GO:0003746">
    <property type="term" value="F:translation elongation factor activity"/>
    <property type="evidence" value="ECO:0007669"/>
    <property type="project" value="UniProtKB-KW"/>
</dbReference>
<accession>A0AA41MMR5</accession>
<keyword evidence="4" id="KW-0804">Transcription</keyword>
<dbReference type="GO" id="GO:0032968">
    <property type="term" value="P:positive regulation of transcription elongation by RNA polymerase II"/>
    <property type="evidence" value="ECO:0007669"/>
    <property type="project" value="TreeGrafter"/>
</dbReference>
<dbReference type="InterPro" id="IPR042065">
    <property type="entry name" value="E3_ELL-like"/>
</dbReference>
<dbReference type="GO" id="GO:0042795">
    <property type="term" value="P:snRNA transcription by RNA polymerase II"/>
    <property type="evidence" value="ECO:0007669"/>
    <property type="project" value="TreeGrafter"/>
</dbReference>
<proteinExistence type="inferred from homology"/>
<dbReference type="InterPro" id="IPR010844">
    <property type="entry name" value="Occludin_ELL"/>
</dbReference>
<evidence type="ECO:0000256" key="3">
    <source>
        <dbReference type="ARBA" id="ARBA00023015"/>
    </source>
</evidence>
<organism evidence="9 10">
    <name type="scientific">Sciurus carolinensis</name>
    <name type="common">Eastern gray squirrel</name>
    <dbReference type="NCBI Taxonomy" id="30640"/>
    <lineage>
        <taxon>Eukaryota</taxon>
        <taxon>Metazoa</taxon>
        <taxon>Chordata</taxon>
        <taxon>Craniata</taxon>
        <taxon>Vertebrata</taxon>
        <taxon>Euteleostomi</taxon>
        <taxon>Mammalia</taxon>
        <taxon>Eutheria</taxon>
        <taxon>Euarchontoglires</taxon>
        <taxon>Glires</taxon>
        <taxon>Rodentia</taxon>
        <taxon>Sciuromorpha</taxon>
        <taxon>Sciuridae</taxon>
        <taxon>Sciurinae</taxon>
        <taxon>Sciurini</taxon>
        <taxon>Sciurus</taxon>
    </lineage>
</organism>